<keyword evidence="3" id="KW-1185">Reference proteome</keyword>
<sequence length="519" mass="61909">MDSAYLHNSVFNIELKRRELEQKKLTRSEVIRWFEVNYRVFSKKSAFTCLCCNKPVNMNLIKEEGRPFYFRHIDESECSYSENTNTYHKHVSKHEDKSKKDIGLTIFRELLEGELKPYNAEIGRGYHYRKKLSFIPDFIIKFPNSDERWAIDYFTAINQGLTSGSYARHLSKRMKTYKEEEFKHFSFVDSSWLSFLDETNKGTLLKAETYVTSKTHEDDLWDTFLTENVQGELLDYLTQDTGTEVEEFNTMNIAYVDVFNRLCTIFRFIPISQHDRTITFYKLSSSEVPLDRALSMNAQQNHFVFSKENEDGKRNDFLKELIERKAQFELEQKMLDEEQQRIKEMDEEKQKQIQKAKYLEDEKFERERQETMRIAAQRPIEVHPDYWDYQKQRKFQFGKYTYQQSQPESSYKKTEDSIDKKKEKKVREALLSHPIKGELYIDGETRAWRKAILKWIDENQSGETMVVSLEKLIGHMKSSGVSFNQNDNLAKYPVKVFLEFYVKTIKAELKKRINLSFQE</sequence>
<protein>
    <submittedName>
        <fullName evidence="2">Uncharacterized protein</fullName>
    </submittedName>
</protein>
<reference evidence="2 3" key="1">
    <citation type="submission" date="2017-07" db="EMBL/GenBank/DDBJ databases">
        <title>Virgibacillus sp. LM2416.</title>
        <authorList>
            <person name="Tak E.J."/>
            <person name="Bae J.-W."/>
        </authorList>
    </citation>
    <scope>NUCLEOTIDE SEQUENCE [LARGE SCALE GENOMIC DNA]</scope>
    <source>
        <strain evidence="2 3">LM2416</strain>
    </source>
</reference>
<proteinExistence type="predicted"/>
<keyword evidence="1" id="KW-0175">Coiled coil</keyword>
<accession>A0A220U2N0</accession>
<evidence type="ECO:0000313" key="2">
    <source>
        <dbReference type="EMBL" id="ASK62295.1"/>
    </source>
</evidence>
<dbReference type="RefSeq" id="WP_089061555.1">
    <property type="nucleotide sequence ID" value="NZ_CP022315.1"/>
</dbReference>
<dbReference type="Proteomes" id="UP000198312">
    <property type="component" value="Chromosome"/>
</dbReference>
<dbReference type="EMBL" id="CP022315">
    <property type="protein sequence ID" value="ASK62295.1"/>
    <property type="molecule type" value="Genomic_DNA"/>
</dbReference>
<name>A0A220U2N0_9BACI</name>
<organism evidence="2 3">
    <name type="scientific">Virgibacillus phasianinus</name>
    <dbReference type="NCBI Taxonomy" id="2017483"/>
    <lineage>
        <taxon>Bacteria</taxon>
        <taxon>Bacillati</taxon>
        <taxon>Bacillota</taxon>
        <taxon>Bacilli</taxon>
        <taxon>Bacillales</taxon>
        <taxon>Bacillaceae</taxon>
        <taxon>Virgibacillus</taxon>
    </lineage>
</organism>
<dbReference type="KEGG" id="vil:CFK37_09050"/>
<dbReference type="AlphaFoldDB" id="A0A220U2N0"/>
<evidence type="ECO:0000256" key="1">
    <source>
        <dbReference type="SAM" id="Coils"/>
    </source>
</evidence>
<gene>
    <name evidence="2" type="ORF">CFK37_09050</name>
</gene>
<evidence type="ECO:0000313" key="3">
    <source>
        <dbReference type="Proteomes" id="UP000198312"/>
    </source>
</evidence>
<feature type="coiled-coil region" evidence="1">
    <location>
        <begin position="318"/>
        <end position="362"/>
    </location>
</feature>